<accession>A0A7R7HWI4</accession>
<dbReference type="Gene3D" id="3.40.190.10">
    <property type="entry name" value="Periplasmic binding protein-like II"/>
    <property type="match status" value="1"/>
</dbReference>
<dbReference type="InterPro" id="IPR006059">
    <property type="entry name" value="SBP"/>
</dbReference>
<evidence type="ECO:0000313" key="7">
    <source>
        <dbReference type="Proteomes" id="UP000611640"/>
    </source>
</evidence>
<dbReference type="CDD" id="cd13585">
    <property type="entry name" value="PBP2_TMBP_like"/>
    <property type="match status" value="1"/>
</dbReference>
<name>A0A7R7HWI4_9ACTN</name>
<keyword evidence="4" id="KW-0564">Palmitate</keyword>
<organism evidence="6 7">
    <name type="scientific">Actinocatenispora thailandica</name>
    <dbReference type="NCBI Taxonomy" id="227318"/>
    <lineage>
        <taxon>Bacteria</taxon>
        <taxon>Bacillati</taxon>
        <taxon>Actinomycetota</taxon>
        <taxon>Actinomycetes</taxon>
        <taxon>Micromonosporales</taxon>
        <taxon>Micromonosporaceae</taxon>
        <taxon>Actinocatenispora</taxon>
    </lineage>
</organism>
<dbReference type="EMBL" id="AP023355">
    <property type="protein sequence ID" value="BCJ35122.1"/>
    <property type="molecule type" value="Genomic_DNA"/>
</dbReference>
<dbReference type="Pfam" id="PF01547">
    <property type="entry name" value="SBP_bac_1"/>
    <property type="match status" value="1"/>
</dbReference>
<dbReference type="PANTHER" id="PTHR43649">
    <property type="entry name" value="ARABINOSE-BINDING PROTEIN-RELATED"/>
    <property type="match status" value="1"/>
</dbReference>
<evidence type="ECO:0000256" key="5">
    <source>
        <dbReference type="ARBA" id="ARBA00023288"/>
    </source>
</evidence>
<dbReference type="InterPro" id="IPR050490">
    <property type="entry name" value="Bact_solute-bd_prot1"/>
</dbReference>
<dbReference type="Proteomes" id="UP000611640">
    <property type="component" value="Chromosome"/>
</dbReference>
<evidence type="ECO:0000256" key="2">
    <source>
        <dbReference type="ARBA" id="ARBA00022729"/>
    </source>
</evidence>
<keyword evidence="2" id="KW-0732">Signal</keyword>
<dbReference type="SUPFAM" id="SSF53850">
    <property type="entry name" value="Periplasmic binding protein-like II"/>
    <property type="match status" value="1"/>
</dbReference>
<protein>
    <recommendedName>
        <fullName evidence="8">Sugar ABC transporter substrate-binding protein</fullName>
    </recommendedName>
</protein>
<keyword evidence="3" id="KW-0472">Membrane</keyword>
<keyword evidence="7" id="KW-1185">Reference proteome</keyword>
<dbReference type="PANTHER" id="PTHR43649:SF33">
    <property type="entry name" value="POLYGALACTURONAN_RHAMNOGALACTURONAN-BINDING PROTEIN YTCQ"/>
    <property type="match status" value="1"/>
</dbReference>
<dbReference type="KEGG" id="atl:Athai_26250"/>
<evidence type="ECO:0000313" key="6">
    <source>
        <dbReference type="EMBL" id="BCJ35122.1"/>
    </source>
</evidence>
<proteinExistence type="predicted"/>
<gene>
    <name evidence="6" type="ORF">Athai_26250</name>
</gene>
<evidence type="ECO:0000256" key="4">
    <source>
        <dbReference type="ARBA" id="ARBA00023139"/>
    </source>
</evidence>
<evidence type="ECO:0000256" key="3">
    <source>
        <dbReference type="ARBA" id="ARBA00023136"/>
    </source>
</evidence>
<evidence type="ECO:0000256" key="1">
    <source>
        <dbReference type="ARBA" id="ARBA00022475"/>
    </source>
</evidence>
<reference evidence="6 7" key="1">
    <citation type="submission" date="2020-08" db="EMBL/GenBank/DDBJ databases">
        <title>Whole genome shotgun sequence of Actinocatenispora thailandica NBRC 105041.</title>
        <authorList>
            <person name="Komaki H."/>
            <person name="Tamura T."/>
        </authorList>
    </citation>
    <scope>NUCLEOTIDE SEQUENCE [LARGE SCALE GENOMIC DNA]</scope>
    <source>
        <strain evidence="6 7">NBRC 105041</strain>
    </source>
</reference>
<dbReference type="PROSITE" id="PS51318">
    <property type="entry name" value="TAT"/>
    <property type="match status" value="1"/>
</dbReference>
<sequence length="445" mass="46628">MVPREPHSPPPVPRRRVLQLMGAAAALPAVGGLAGCGGSGGGNGAQGSGKGTLRLAYLGDASQQAAFKALFAAFNKAHPGIKISATGIASGDWATFANTISTQLAGGKEYDIVDVATEGQLLMSSKNVLEPLDGYIAKDKAIVDAYYGGIDPHLKEWTKKYGSPDGKTYFIPGGYNSMVLYCNTEVFAKAGVELPDGEWTWEQFKAAGAKIKARTGAYLTALGDGSFPFGDIMPWLLTNGGSTLDADWKNPTFNTPQAVEAASYVKSLLDAGLAPKLGGTFDAAAQLAKGKLATLGGGRWPTLDMRRLKLVDKVRIMSWPTKTGPGSPIGWDGWPILRASKNKAAAWTFLKWLMSTQASQFYAKVGGTNIPALTSVANSPAFLSDAPKGSKLLPAAIAHGTPIPSPKQGAAVQRVVSSGWKSALTGLKPVKQSLDAANEQLKPLL</sequence>
<evidence type="ECO:0008006" key="8">
    <source>
        <dbReference type="Google" id="ProtNLM"/>
    </source>
</evidence>
<dbReference type="InterPro" id="IPR006311">
    <property type="entry name" value="TAT_signal"/>
</dbReference>
<keyword evidence="1" id="KW-1003">Cell membrane</keyword>
<keyword evidence="5" id="KW-0449">Lipoprotein</keyword>
<dbReference type="AlphaFoldDB" id="A0A7R7HWI4"/>